<comment type="similarity">
    <text evidence="1">Belongs to the HAD-like hydrolase superfamily. S-2-haloalkanoic acid dehalogenase family.</text>
</comment>
<evidence type="ECO:0000313" key="4">
    <source>
        <dbReference type="Proteomes" id="UP000019402"/>
    </source>
</evidence>
<dbReference type="SFLD" id="SFLDG01129">
    <property type="entry name" value="C1.5:_HAD__Beta-PGM__Phosphata"/>
    <property type="match status" value="1"/>
</dbReference>
<comment type="caution">
    <text evidence="3">The sequence shown here is derived from an EMBL/GenBank/DDBJ whole genome shotgun (WGS) entry which is preliminary data.</text>
</comment>
<keyword evidence="4" id="KW-1185">Reference proteome</keyword>
<accession>W7YPK6</accession>
<sequence length="222" mass="25833">MKAVFFDMNETLLNLSLLKEQFNKYFDDQYVLKYWFTKLLHSSTVMGIMDEYKNFGELAEVALENLFNENNRTLTKETKSEILGAFRELPTYKDVRPALQWLKKNNIRVIAVSNSSLSMIEEQLTNAGIIDLFDQYYSVDAVKKYKPFKDIYQYVAKQEAIAVHDIVMVATHDWDLFGAKKAGLTTAYIQRKEELFHPLYAKADFYDTDLSALLTQVFNPVK</sequence>
<keyword evidence="2" id="KW-0378">Hydrolase</keyword>
<protein>
    <submittedName>
        <fullName evidence="3">(S)-2-haloacid dehalogenase</fullName>
    </submittedName>
</protein>
<dbReference type="NCBIfam" id="TIGR01428">
    <property type="entry name" value="HAD_type_II"/>
    <property type="match status" value="1"/>
</dbReference>
<dbReference type="GO" id="GO:0019120">
    <property type="term" value="F:hydrolase activity, acting on acid halide bonds, in C-halide compounds"/>
    <property type="evidence" value="ECO:0007669"/>
    <property type="project" value="InterPro"/>
</dbReference>
<dbReference type="Gene3D" id="1.10.150.240">
    <property type="entry name" value="Putative phosphatase, domain 2"/>
    <property type="match status" value="1"/>
</dbReference>
<dbReference type="Proteomes" id="UP000019402">
    <property type="component" value="Unassembled WGS sequence"/>
</dbReference>
<dbReference type="OrthoDB" id="6101375at2"/>
<evidence type="ECO:0000313" key="3">
    <source>
        <dbReference type="EMBL" id="GAF04329.1"/>
    </source>
</evidence>
<dbReference type="PANTHER" id="PTHR43316:SF3">
    <property type="entry name" value="HALOACID DEHALOGENASE, TYPE II (AFU_ORTHOLOGUE AFUA_2G07750)-RELATED"/>
    <property type="match status" value="1"/>
</dbReference>
<dbReference type="InterPro" id="IPR006328">
    <property type="entry name" value="2-HAD"/>
</dbReference>
<evidence type="ECO:0000256" key="2">
    <source>
        <dbReference type="ARBA" id="ARBA00022801"/>
    </source>
</evidence>
<dbReference type="Gene3D" id="3.40.50.1000">
    <property type="entry name" value="HAD superfamily/HAD-like"/>
    <property type="match status" value="1"/>
</dbReference>
<reference evidence="3 4" key="1">
    <citation type="journal article" date="2014" name="Genome Announc.">
        <title>Draft Genome Sequence of Cytophaga fermentans JCM 21142T, a Facultative Anaerobe Isolated from Marine Mud.</title>
        <authorList>
            <person name="Starns D."/>
            <person name="Oshima K."/>
            <person name="Suda W."/>
            <person name="Iino T."/>
            <person name="Yuki M."/>
            <person name="Inoue J."/>
            <person name="Kitamura K."/>
            <person name="Iida T."/>
            <person name="Darby A."/>
            <person name="Hattori M."/>
            <person name="Ohkuma M."/>
        </authorList>
    </citation>
    <scope>NUCLEOTIDE SEQUENCE [LARGE SCALE GENOMIC DNA]</scope>
    <source>
        <strain evidence="3 4">JCM 21142</strain>
    </source>
</reference>
<evidence type="ECO:0000256" key="1">
    <source>
        <dbReference type="ARBA" id="ARBA00008106"/>
    </source>
</evidence>
<dbReference type="SFLD" id="SFLDS00003">
    <property type="entry name" value="Haloacid_Dehalogenase"/>
    <property type="match status" value="1"/>
</dbReference>
<dbReference type="InterPro" id="IPR036412">
    <property type="entry name" value="HAD-like_sf"/>
</dbReference>
<dbReference type="SUPFAM" id="SSF56784">
    <property type="entry name" value="HAD-like"/>
    <property type="match status" value="1"/>
</dbReference>
<dbReference type="PRINTS" id="PR00413">
    <property type="entry name" value="HADHALOGNASE"/>
</dbReference>
<gene>
    <name evidence="3" type="ORF">JCM21142_73031</name>
</gene>
<dbReference type="Pfam" id="PF00702">
    <property type="entry name" value="Hydrolase"/>
    <property type="match status" value="1"/>
</dbReference>
<dbReference type="InterPro" id="IPR023198">
    <property type="entry name" value="PGP-like_dom2"/>
</dbReference>
<dbReference type="eggNOG" id="COG0637">
    <property type="taxonomic scope" value="Bacteria"/>
</dbReference>
<dbReference type="InterPro" id="IPR006439">
    <property type="entry name" value="HAD-SF_hydro_IA"/>
</dbReference>
<dbReference type="RefSeq" id="WP_044213682.1">
    <property type="nucleotide sequence ID" value="NZ_BAMD01000042.1"/>
</dbReference>
<dbReference type="AlphaFoldDB" id="W7YPK6"/>
<dbReference type="InterPro" id="IPR051540">
    <property type="entry name" value="S-2-haloacid_dehalogenase"/>
</dbReference>
<dbReference type="PANTHER" id="PTHR43316">
    <property type="entry name" value="HYDROLASE, HALOACID DELAHOGENASE-RELATED"/>
    <property type="match status" value="1"/>
</dbReference>
<dbReference type="STRING" id="869213.GCA_000517085_00579"/>
<proteinExistence type="inferred from homology"/>
<dbReference type="EMBL" id="BAMD01000042">
    <property type="protein sequence ID" value="GAF04329.1"/>
    <property type="molecule type" value="Genomic_DNA"/>
</dbReference>
<dbReference type="InterPro" id="IPR023214">
    <property type="entry name" value="HAD_sf"/>
</dbReference>
<dbReference type="NCBIfam" id="TIGR01493">
    <property type="entry name" value="HAD-SF-IA-v2"/>
    <property type="match status" value="1"/>
</dbReference>
<organism evidence="3 4">
    <name type="scientific">Saccharicrinis fermentans DSM 9555 = JCM 21142</name>
    <dbReference type="NCBI Taxonomy" id="869213"/>
    <lineage>
        <taxon>Bacteria</taxon>
        <taxon>Pseudomonadati</taxon>
        <taxon>Bacteroidota</taxon>
        <taxon>Bacteroidia</taxon>
        <taxon>Marinilabiliales</taxon>
        <taxon>Marinilabiliaceae</taxon>
        <taxon>Saccharicrinis</taxon>
    </lineage>
</organism>
<name>W7YPK6_9BACT</name>